<protein>
    <submittedName>
        <fullName evidence="1">Uncharacterized protein</fullName>
    </submittedName>
</protein>
<name>A0A0L8BHD6_ENSAD</name>
<comment type="caution">
    <text evidence="1">The sequence shown here is derived from an EMBL/GenBank/DDBJ whole genome shotgun (WGS) entry which is preliminary data.</text>
</comment>
<dbReference type="EMBL" id="LGAP01000031">
    <property type="protein sequence ID" value="KOF13984.1"/>
    <property type="molecule type" value="Genomic_DNA"/>
</dbReference>
<dbReference type="PATRIC" id="fig|106592.7.peg.5001"/>
<reference evidence="2" key="1">
    <citation type="submission" date="2015-07" db="EMBL/GenBank/DDBJ databases">
        <title>Whole genome sequence of an Ensifer adhaerens strain isolated from a cave pool in the Wind Cave National Park.</title>
        <authorList>
            <person name="Eng W.W.H."/>
            <person name="Gan H.M."/>
            <person name="Barton H.A."/>
            <person name="Savka M.A."/>
        </authorList>
    </citation>
    <scope>NUCLEOTIDE SEQUENCE [LARGE SCALE GENOMIC DNA]</scope>
    <source>
        <strain evidence="2">SD006</strain>
    </source>
</reference>
<evidence type="ECO:0000313" key="2">
    <source>
        <dbReference type="Proteomes" id="UP000037425"/>
    </source>
</evidence>
<gene>
    <name evidence="1" type="ORF">AC244_29260</name>
</gene>
<dbReference type="AlphaFoldDB" id="A0A0L8BHD6"/>
<dbReference type="Proteomes" id="UP000037425">
    <property type="component" value="Unassembled WGS sequence"/>
</dbReference>
<proteinExistence type="predicted"/>
<organism evidence="1 2">
    <name type="scientific">Ensifer adhaerens</name>
    <name type="common">Sinorhizobium morelense</name>
    <dbReference type="NCBI Taxonomy" id="106592"/>
    <lineage>
        <taxon>Bacteria</taxon>
        <taxon>Pseudomonadati</taxon>
        <taxon>Pseudomonadota</taxon>
        <taxon>Alphaproteobacteria</taxon>
        <taxon>Hyphomicrobiales</taxon>
        <taxon>Rhizobiaceae</taxon>
        <taxon>Sinorhizobium/Ensifer group</taxon>
        <taxon>Ensifer</taxon>
    </lineage>
</organism>
<dbReference type="RefSeq" id="WP_053252317.1">
    <property type="nucleotide sequence ID" value="NZ_LGAP01000031.1"/>
</dbReference>
<dbReference type="OrthoDB" id="8421548at2"/>
<accession>A0A0L8BHD6</accession>
<evidence type="ECO:0000313" key="1">
    <source>
        <dbReference type="EMBL" id="KOF13984.1"/>
    </source>
</evidence>
<sequence length="84" mass="8819">MDIALDKSALFAAMEAFWQTDTGNDKGVEAAIAAYIERMGLAPFNEMAARKRAALAAAAARVPEAVPGTTDRHLAATAGRVQQS</sequence>